<name>A0AB94ICK5_9GAMM</name>
<evidence type="ECO:0000256" key="4">
    <source>
        <dbReference type="ARBA" id="ARBA00023163"/>
    </source>
</evidence>
<dbReference type="InterPro" id="IPR051054">
    <property type="entry name" value="SorC_transcr_regulators"/>
</dbReference>
<evidence type="ECO:0000256" key="2">
    <source>
        <dbReference type="ARBA" id="ARBA00023015"/>
    </source>
</evidence>
<proteinExistence type="inferred from homology"/>
<evidence type="ECO:0000313" key="7">
    <source>
        <dbReference type="Proteomes" id="UP000506160"/>
    </source>
</evidence>
<dbReference type="Pfam" id="PF04198">
    <property type="entry name" value="Sugar-bind"/>
    <property type="match status" value="1"/>
</dbReference>
<comment type="similarity">
    <text evidence="1">Belongs to the SorC transcriptional regulatory family.</text>
</comment>
<dbReference type="PANTHER" id="PTHR34294">
    <property type="entry name" value="TRANSCRIPTIONAL REGULATOR-RELATED"/>
    <property type="match status" value="1"/>
</dbReference>
<accession>A0AB94ICK5</accession>
<evidence type="ECO:0000256" key="3">
    <source>
        <dbReference type="ARBA" id="ARBA00023125"/>
    </source>
</evidence>
<gene>
    <name evidence="6" type="ORF">O970_05200</name>
</gene>
<dbReference type="Proteomes" id="UP000506160">
    <property type="component" value="Unassembled WGS sequence"/>
</dbReference>
<evidence type="ECO:0000256" key="1">
    <source>
        <dbReference type="ARBA" id="ARBA00010466"/>
    </source>
</evidence>
<dbReference type="SUPFAM" id="SSF100950">
    <property type="entry name" value="NagB/RpiA/CoA transferase-like"/>
    <property type="match status" value="1"/>
</dbReference>
<protein>
    <submittedName>
        <fullName evidence="6">Sugar-binding transcriptional regulator</fullName>
    </submittedName>
</protein>
<dbReference type="GO" id="GO:0030246">
    <property type="term" value="F:carbohydrate binding"/>
    <property type="evidence" value="ECO:0007669"/>
    <property type="project" value="InterPro"/>
</dbReference>
<dbReference type="InterPro" id="IPR007324">
    <property type="entry name" value="Sugar-bd_dom_put"/>
</dbReference>
<dbReference type="Gene3D" id="1.10.10.10">
    <property type="entry name" value="Winged helix-like DNA-binding domain superfamily/Winged helix DNA-binding domain"/>
    <property type="match status" value="1"/>
</dbReference>
<keyword evidence="2" id="KW-0805">Transcription regulation</keyword>
<dbReference type="InterPro" id="IPR037171">
    <property type="entry name" value="NagB/RpiA_transferase-like"/>
</dbReference>
<reference evidence="6 7" key="1">
    <citation type="journal article" date="2014" name="Appl. Environ. Microbiol.">
        <title>Genomic features of a bumble bee symbiont reflect its host environment.</title>
        <authorList>
            <person name="Martinson V.G."/>
            <person name="Magoc T."/>
            <person name="Koch H."/>
            <person name="Salzberg S.L."/>
            <person name="Moran N.A."/>
        </authorList>
    </citation>
    <scope>NUCLEOTIDE SEQUENCE [LARGE SCALE GENOMIC DNA]</scope>
    <source>
        <strain evidence="6 7">Bimp</strain>
    </source>
</reference>
<dbReference type="GO" id="GO:0006352">
    <property type="term" value="P:DNA-templated transcription initiation"/>
    <property type="evidence" value="ECO:0007669"/>
    <property type="project" value="InterPro"/>
</dbReference>
<dbReference type="GO" id="GO:0003677">
    <property type="term" value="F:DNA binding"/>
    <property type="evidence" value="ECO:0007669"/>
    <property type="project" value="UniProtKB-KW"/>
</dbReference>
<sequence>MDIFDTNQDNALLTEIAVAYYQHEQTQEEIAKRFGISRIKVGRLLKKARAEGIVEINVKYHPVFSSSIEQQFTEHFKLKRALIAIDHQDEAEQRQQVASLVTNYLSSVLKNGMTIAVGQGRNVAAVASHIGVFPEKQCKFISGIGGTLRDGELIDADHISRNLARKFNGSSETLYAPAYVENGEVKHIFMQNRVIKETLDRARKADIALVGLGDMNENSYMVQLGWFTPQEITHASLHQGVVGDIAGYGFFNVHGQTVDTVMNDRVIGLSIQELRQIPCVIAIASENTKAMAILGALRTGVIDVLATSAANARIVLNLLQNSV</sequence>
<dbReference type="PANTHER" id="PTHR34294:SF12">
    <property type="entry name" value="SUGAR-BINDING TRANSCRIPTIONAL REGULATOR"/>
    <property type="match status" value="1"/>
</dbReference>
<feature type="domain" description="Sugar-binding" evidence="5">
    <location>
        <begin position="62"/>
        <end position="317"/>
    </location>
</feature>
<comment type="caution">
    <text evidence="6">The sequence shown here is derived from an EMBL/GenBank/DDBJ whole genome shotgun (WGS) entry which is preliminary data.</text>
</comment>
<dbReference type="EMBL" id="AWGA01000054">
    <property type="protein sequence ID" value="TEA27148.1"/>
    <property type="molecule type" value="Genomic_DNA"/>
</dbReference>
<dbReference type="AlphaFoldDB" id="A0AB94ICK5"/>
<keyword evidence="7" id="KW-1185">Reference proteome</keyword>
<evidence type="ECO:0000313" key="6">
    <source>
        <dbReference type="EMBL" id="TEA27148.1"/>
    </source>
</evidence>
<organism evidence="6 7">
    <name type="scientific">Candidatus Schmidhempelia bombi str. Bimp</name>
    <dbReference type="NCBI Taxonomy" id="1387197"/>
    <lineage>
        <taxon>Bacteria</taxon>
        <taxon>Pseudomonadati</taxon>
        <taxon>Pseudomonadota</taxon>
        <taxon>Gammaproteobacteria</taxon>
        <taxon>Orbales</taxon>
        <taxon>Orbaceae</taxon>
        <taxon>Candidatus Schmidhempelia</taxon>
    </lineage>
</organism>
<keyword evidence="3" id="KW-0238">DNA-binding</keyword>
<dbReference type="RefSeq" id="WP_036562749.1">
    <property type="nucleotide sequence ID" value="NZ_AWGA01000054.1"/>
</dbReference>
<dbReference type="GO" id="GO:0003700">
    <property type="term" value="F:DNA-binding transcription factor activity"/>
    <property type="evidence" value="ECO:0007669"/>
    <property type="project" value="InterPro"/>
</dbReference>
<dbReference type="Gene3D" id="3.40.50.1360">
    <property type="match status" value="1"/>
</dbReference>
<keyword evidence="4" id="KW-0804">Transcription</keyword>
<dbReference type="InterPro" id="IPR036388">
    <property type="entry name" value="WH-like_DNA-bd_sf"/>
</dbReference>
<evidence type="ECO:0000259" key="5">
    <source>
        <dbReference type="Pfam" id="PF04198"/>
    </source>
</evidence>